<dbReference type="InterPro" id="IPR050406">
    <property type="entry name" value="FGGY_Carb_Kinase"/>
</dbReference>
<name>A0ABS2ELK6_9LACO</name>
<dbReference type="InterPro" id="IPR018485">
    <property type="entry name" value="FGGY_C"/>
</dbReference>
<dbReference type="RefSeq" id="WP_204775846.1">
    <property type="nucleotide sequence ID" value="NZ_JACJJQ010000002.1"/>
</dbReference>
<dbReference type="PIRSF" id="PIRSF000538">
    <property type="entry name" value="GlpK"/>
    <property type="match status" value="1"/>
</dbReference>
<feature type="domain" description="Carbohydrate kinase FGGY N-terminal" evidence="5">
    <location>
        <begin position="3"/>
        <end position="247"/>
    </location>
</feature>
<evidence type="ECO:0000313" key="7">
    <source>
        <dbReference type="EMBL" id="MBM6753305.1"/>
    </source>
</evidence>
<keyword evidence="3 4" id="KW-0418">Kinase</keyword>
<organism evidence="7 8">
    <name type="scientific">Limosilactobacillus alvi</name>
    <dbReference type="NCBI Taxonomy" id="990412"/>
    <lineage>
        <taxon>Bacteria</taxon>
        <taxon>Bacillati</taxon>
        <taxon>Bacillota</taxon>
        <taxon>Bacilli</taxon>
        <taxon>Lactobacillales</taxon>
        <taxon>Lactobacillaceae</taxon>
        <taxon>Limosilactobacillus</taxon>
    </lineage>
</organism>
<evidence type="ECO:0000256" key="4">
    <source>
        <dbReference type="RuleBase" id="RU003733"/>
    </source>
</evidence>
<keyword evidence="2 4" id="KW-0808">Transferase</keyword>
<evidence type="ECO:0000256" key="2">
    <source>
        <dbReference type="ARBA" id="ARBA00022679"/>
    </source>
</evidence>
<dbReference type="PROSITE" id="PS00445">
    <property type="entry name" value="FGGY_KINASES_2"/>
    <property type="match status" value="1"/>
</dbReference>
<sequence length="509" mass="54848">MDYLIGVDVGTTSTKAVLYNQEAKVIASFKAGYTLYRDASGMAEQDPEAIVTAVKQVIRQASQKADLVTGKLLAVSFSSANQSLILLDQNHQPLTRSITWADTRASRVAENLRRQLVAKTLFAHTGTPIHPMSPLVKLMWLKQTQPALMAKARYIADIKSYLFWKLFQTFKVDISIASCTGLFNLQTSTWDEEALALAGVSEEQLPQIVKGTSQAHDLVPAAAQEMGIPANTPFVYGAFDGALSNLGVGALKPDTVAITIGTSAAVRVATTKPVIDPQERLFCYAIDEGMYVVGGPINNGGDVFQWAVEHLVDNSAVKQNGGSAYDLANEVIASAPAGAHGLVFHPFLGGERAPLWDANARGSFFGLTPLHTRADMLRAVMEGINFNIATVFAAVRDLIGEPTSVTATGGFAQSAVWKQMMADILNVTVNIPESFESGCLGAITMAMKSLGLIDDYAIVKNFMGPVESYMPDQKAVATYQEYLPLFKQVEELLSPAYSVVAQLQAKQKS</sequence>
<gene>
    <name evidence="7" type="ORF">H5993_00785</name>
</gene>
<dbReference type="EMBL" id="JACJJQ010000002">
    <property type="protein sequence ID" value="MBM6753305.1"/>
    <property type="molecule type" value="Genomic_DNA"/>
</dbReference>
<proteinExistence type="inferred from homology"/>
<dbReference type="Pfam" id="PF00370">
    <property type="entry name" value="FGGY_N"/>
    <property type="match status" value="1"/>
</dbReference>
<dbReference type="CDD" id="cd07770">
    <property type="entry name" value="ASKHA_NBD_FGGY_GntK"/>
    <property type="match status" value="1"/>
</dbReference>
<dbReference type="InterPro" id="IPR018484">
    <property type="entry name" value="FGGY_N"/>
</dbReference>
<evidence type="ECO:0000256" key="1">
    <source>
        <dbReference type="ARBA" id="ARBA00009156"/>
    </source>
</evidence>
<dbReference type="PANTHER" id="PTHR43095:SF2">
    <property type="entry name" value="GLUCONOKINASE"/>
    <property type="match status" value="1"/>
</dbReference>
<dbReference type="Pfam" id="PF02782">
    <property type="entry name" value="FGGY_C"/>
    <property type="match status" value="1"/>
</dbReference>
<dbReference type="Gene3D" id="3.30.420.40">
    <property type="match status" value="2"/>
</dbReference>
<dbReference type="InterPro" id="IPR043129">
    <property type="entry name" value="ATPase_NBD"/>
</dbReference>
<accession>A0ABS2ELK6</accession>
<comment type="similarity">
    <text evidence="1 4">Belongs to the FGGY kinase family.</text>
</comment>
<reference evidence="7 8" key="1">
    <citation type="journal article" date="2021" name="Sci. Rep.">
        <title>The distribution of antibiotic resistance genes in chicken gut microbiota commensals.</title>
        <authorList>
            <person name="Juricova H."/>
            <person name="Matiasovicova J."/>
            <person name="Kubasova T."/>
            <person name="Cejkova D."/>
            <person name="Rychlik I."/>
        </authorList>
    </citation>
    <scope>NUCLEOTIDE SEQUENCE [LARGE SCALE GENOMIC DNA]</scope>
    <source>
        <strain evidence="7 8">An810</strain>
    </source>
</reference>
<feature type="domain" description="Carbohydrate kinase FGGY C-terminal" evidence="6">
    <location>
        <begin position="257"/>
        <end position="448"/>
    </location>
</feature>
<keyword evidence="8" id="KW-1185">Reference proteome</keyword>
<evidence type="ECO:0000259" key="6">
    <source>
        <dbReference type="Pfam" id="PF02782"/>
    </source>
</evidence>
<dbReference type="InterPro" id="IPR000577">
    <property type="entry name" value="Carb_kinase_FGGY"/>
</dbReference>
<evidence type="ECO:0000259" key="5">
    <source>
        <dbReference type="Pfam" id="PF00370"/>
    </source>
</evidence>
<dbReference type="InterPro" id="IPR018483">
    <property type="entry name" value="Carb_kinase_FGGY_CS"/>
</dbReference>
<dbReference type="PANTHER" id="PTHR43095">
    <property type="entry name" value="SUGAR KINASE"/>
    <property type="match status" value="1"/>
</dbReference>
<protein>
    <submittedName>
        <fullName evidence="7">Gluconokinase</fullName>
    </submittedName>
</protein>
<evidence type="ECO:0000313" key="8">
    <source>
        <dbReference type="Proteomes" id="UP000776629"/>
    </source>
</evidence>
<evidence type="ECO:0000256" key="3">
    <source>
        <dbReference type="ARBA" id="ARBA00022777"/>
    </source>
</evidence>
<dbReference type="SUPFAM" id="SSF53067">
    <property type="entry name" value="Actin-like ATPase domain"/>
    <property type="match status" value="2"/>
</dbReference>
<comment type="caution">
    <text evidence="7">The sequence shown here is derived from an EMBL/GenBank/DDBJ whole genome shotgun (WGS) entry which is preliminary data.</text>
</comment>
<dbReference type="Proteomes" id="UP000776629">
    <property type="component" value="Unassembled WGS sequence"/>
</dbReference>